<reference evidence="1" key="1">
    <citation type="journal article" date="2023" name="G3 (Bethesda)">
        <title>Whole genome assemblies of Zophobas morio and Tenebrio molitor.</title>
        <authorList>
            <person name="Kaur S."/>
            <person name="Stinson S.A."/>
            <person name="diCenzo G.C."/>
        </authorList>
    </citation>
    <scope>NUCLEOTIDE SEQUENCE</scope>
    <source>
        <strain evidence="1">QUZm001</strain>
    </source>
</reference>
<gene>
    <name evidence="1" type="ORF">Zmor_011525</name>
</gene>
<dbReference type="InterPro" id="IPR036691">
    <property type="entry name" value="Endo/exonu/phosph_ase_sf"/>
</dbReference>
<dbReference type="EMBL" id="JALNTZ010000003">
    <property type="protein sequence ID" value="KAJ3659862.1"/>
    <property type="molecule type" value="Genomic_DNA"/>
</dbReference>
<organism evidence="1 2">
    <name type="scientific">Zophobas morio</name>
    <dbReference type="NCBI Taxonomy" id="2755281"/>
    <lineage>
        <taxon>Eukaryota</taxon>
        <taxon>Metazoa</taxon>
        <taxon>Ecdysozoa</taxon>
        <taxon>Arthropoda</taxon>
        <taxon>Hexapoda</taxon>
        <taxon>Insecta</taxon>
        <taxon>Pterygota</taxon>
        <taxon>Neoptera</taxon>
        <taxon>Endopterygota</taxon>
        <taxon>Coleoptera</taxon>
        <taxon>Polyphaga</taxon>
        <taxon>Cucujiformia</taxon>
        <taxon>Tenebrionidae</taxon>
        <taxon>Zophobas</taxon>
    </lineage>
</organism>
<evidence type="ECO:0000313" key="2">
    <source>
        <dbReference type="Proteomes" id="UP001168821"/>
    </source>
</evidence>
<evidence type="ECO:0000313" key="1">
    <source>
        <dbReference type="EMBL" id="KAJ3659862.1"/>
    </source>
</evidence>
<dbReference type="SUPFAM" id="SSF56219">
    <property type="entry name" value="DNase I-like"/>
    <property type="match status" value="1"/>
</dbReference>
<sequence>MRTIWFPICQLCRTNWLVLTNNLLLTHFVSTVAYTNVASLMAKFDDFCTFVDTYKPTIIMLSETWLTSFITDALISLDGYTIFRSDRVGIRGGGVCAYISDLVPENFTVTSLAGAIDTLFLKVTTSSTTFALR</sequence>
<dbReference type="Proteomes" id="UP001168821">
    <property type="component" value="Unassembled WGS sequence"/>
</dbReference>
<dbReference type="AlphaFoldDB" id="A0AA38ITU1"/>
<protein>
    <submittedName>
        <fullName evidence="1">Uncharacterized protein</fullName>
    </submittedName>
</protein>
<accession>A0AA38ITU1</accession>
<name>A0AA38ITU1_9CUCU</name>
<dbReference type="Gene3D" id="3.60.10.10">
    <property type="entry name" value="Endonuclease/exonuclease/phosphatase"/>
    <property type="match status" value="1"/>
</dbReference>
<keyword evidence="2" id="KW-1185">Reference proteome</keyword>
<proteinExistence type="predicted"/>
<comment type="caution">
    <text evidence="1">The sequence shown here is derived from an EMBL/GenBank/DDBJ whole genome shotgun (WGS) entry which is preliminary data.</text>
</comment>